<proteinExistence type="predicted"/>
<dbReference type="AlphaFoldDB" id="A0A1X6PIP2"/>
<keyword evidence="2" id="KW-1185">Reference proteome</keyword>
<organism evidence="1 2">
    <name type="scientific">Porphyra umbilicalis</name>
    <name type="common">Purple laver</name>
    <name type="synonym">Red alga</name>
    <dbReference type="NCBI Taxonomy" id="2786"/>
    <lineage>
        <taxon>Eukaryota</taxon>
        <taxon>Rhodophyta</taxon>
        <taxon>Bangiophyceae</taxon>
        <taxon>Bangiales</taxon>
        <taxon>Bangiaceae</taxon>
        <taxon>Porphyra</taxon>
    </lineage>
</organism>
<evidence type="ECO:0008006" key="3">
    <source>
        <dbReference type="Google" id="ProtNLM"/>
    </source>
</evidence>
<dbReference type="Proteomes" id="UP000218209">
    <property type="component" value="Unassembled WGS sequence"/>
</dbReference>
<name>A0A1X6PIP2_PORUM</name>
<reference evidence="1 2" key="1">
    <citation type="submission" date="2017-03" db="EMBL/GenBank/DDBJ databases">
        <title>WGS assembly of Porphyra umbilicalis.</title>
        <authorList>
            <person name="Brawley S.H."/>
            <person name="Blouin N.A."/>
            <person name="Ficko-Blean E."/>
            <person name="Wheeler G.L."/>
            <person name="Lohr M."/>
            <person name="Goodson H.V."/>
            <person name="Jenkins J.W."/>
            <person name="Blaby-Haas C.E."/>
            <person name="Helliwell K.E."/>
            <person name="Chan C."/>
            <person name="Marriage T."/>
            <person name="Bhattacharya D."/>
            <person name="Klein A.S."/>
            <person name="Badis Y."/>
            <person name="Brodie J."/>
            <person name="Cao Y."/>
            <person name="Collen J."/>
            <person name="Dittami S.M."/>
            <person name="Gachon C.M."/>
            <person name="Green B.R."/>
            <person name="Karpowicz S."/>
            <person name="Kim J.W."/>
            <person name="Kudahl U."/>
            <person name="Lin S."/>
            <person name="Michel G."/>
            <person name="Mittag M."/>
            <person name="Olson B.J."/>
            <person name="Pangilinan J."/>
            <person name="Peng Y."/>
            <person name="Qiu H."/>
            <person name="Shu S."/>
            <person name="Singer J.T."/>
            <person name="Smith A.G."/>
            <person name="Sprecher B.N."/>
            <person name="Wagner V."/>
            <person name="Wang W."/>
            <person name="Wang Z.-Y."/>
            <person name="Yan J."/>
            <person name="Yarish C."/>
            <person name="Zoeuner-Riek S."/>
            <person name="Zhuang Y."/>
            <person name="Zou Y."/>
            <person name="Lindquist E.A."/>
            <person name="Grimwood J."/>
            <person name="Barry K."/>
            <person name="Rokhsar D.S."/>
            <person name="Schmutz J."/>
            <person name="Stiller J.W."/>
            <person name="Grossman A.R."/>
            <person name="Prochnik S.E."/>
        </authorList>
    </citation>
    <scope>NUCLEOTIDE SEQUENCE [LARGE SCALE GENOMIC DNA]</scope>
    <source>
        <strain evidence="1">4086291</strain>
    </source>
</reference>
<evidence type="ECO:0000313" key="1">
    <source>
        <dbReference type="EMBL" id="OSX80749.1"/>
    </source>
</evidence>
<gene>
    <name evidence="1" type="ORF">BU14_0032s0007</name>
</gene>
<dbReference type="EMBL" id="KV918768">
    <property type="protein sequence ID" value="OSX80749.1"/>
    <property type="molecule type" value="Genomic_DNA"/>
</dbReference>
<evidence type="ECO:0000313" key="2">
    <source>
        <dbReference type="Proteomes" id="UP000218209"/>
    </source>
</evidence>
<sequence length="201" mass="22703">MLDAPKVCRIGGGLYEAISTIDIRAPLGYTFYMQLTVDVVKLNISLFLGPDTMDEYRMFVHTVTNLLLGVSEGVDLPVLRKLGFVFYDWGSLTFYFLAELQCIHKHFFHANPERLYALMRRANDKDAVPATPKNLQDLTDACDVCQLHAKAPRRFIVGMPKEEIRFNQLIYADLMWLEGKTALHTLDNDTKTGAAALLDDG</sequence>
<accession>A0A1X6PIP2</accession>
<protein>
    <recommendedName>
        <fullName evidence="3">GAG-pre-integrase domain-containing protein</fullName>
    </recommendedName>
</protein>